<dbReference type="AlphaFoldDB" id="A0A7E4W2Q2"/>
<keyword evidence="2" id="KW-0472">Membrane</keyword>
<evidence type="ECO:0000256" key="1">
    <source>
        <dbReference type="SAM" id="MobiDB-lite"/>
    </source>
</evidence>
<reference evidence="3" key="1">
    <citation type="journal article" date="2013" name="Genetics">
        <title>The draft genome and transcriptome of Panagrellus redivivus are shaped by the harsh demands of a free-living lifestyle.</title>
        <authorList>
            <person name="Srinivasan J."/>
            <person name="Dillman A.R."/>
            <person name="Macchietto M.G."/>
            <person name="Heikkinen L."/>
            <person name="Lakso M."/>
            <person name="Fracchia K.M."/>
            <person name="Antoshechkin I."/>
            <person name="Mortazavi A."/>
            <person name="Wong G."/>
            <person name="Sternberg P.W."/>
        </authorList>
    </citation>
    <scope>NUCLEOTIDE SEQUENCE [LARGE SCALE GENOMIC DNA]</scope>
    <source>
        <strain evidence="3">MT8872</strain>
    </source>
</reference>
<accession>A0A7E4W2Q2</accession>
<reference evidence="4" key="2">
    <citation type="submission" date="2020-10" db="UniProtKB">
        <authorList>
            <consortium name="WormBaseParasite"/>
        </authorList>
    </citation>
    <scope>IDENTIFICATION</scope>
</reference>
<dbReference type="WBParaSite" id="Pan_g5430.t1">
    <property type="protein sequence ID" value="Pan_g5430.t1"/>
    <property type="gene ID" value="Pan_g5430"/>
</dbReference>
<keyword evidence="2" id="KW-0812">Transmembrane</keyword>
<proteinExistence type="predicted"/>
<evidence type="ECO:0000313" key="3">
    <source>
        <dbReference type="Proteomes" id="UP000492821"/>
    </source>
</evidence>
<keyword evidence="2" id="KW-1133">Transmembrane helix</keyword>
<feature type="region of interest" description="Disordered" evidence="1">
    <location>
        <begin position="94"/>
        <end position="119"/>
    </location>
</feature>
<dbReference type="Proteomes" id="UP000492821">
    <property type="component" value="Unassembled WGS sequence"/>
</dbReference>
<organism evidence="3 4">
    <name type="scientific">Panagrellus redivivus</name>
    <name type="common">Microworm</name>
    <dbReference type="NCBI Taxonomy" id="6233"/>
    <lineage>
        <taxon>Eukaryota</taxon>
        <taxon>Metazoa</taxon>
        <taxon>Ecdysozoa</taxon>
        <taxon>Nematoda</taxon>
        <taxon>Chromadorea</taxon>
        <taxon>Rhabditida</taxon>
        <taxon>Tylenchina</taxon>
        <taxon>Panagrolaimomorpha</taxon>
        <taxon>Panagrolaimoidea</taxon>
        <taxon>Panagrolaimidae</taxon>
        <taxon>Panagrellus</taxon>
    </lineage>
</organism>
<keyword evidence="3" id="KW-1185">Reference proteome</keyword>
<protein>
    <submittedName>
        <fullName evidence="4">Cytochrome P450</fullName>
    </submittedName>
</protein>
<sequence>MINFPTNAILVIMMSVMFSLLTLYLYIRLWASFSSDPRLSLYEIGDASSIERFLMYGVDGVPLPDNEFPIPPTMVDAKSPLGIMVTEMRRRENPGTAEVTGGMGGESAVVVDGPKSPNV</sequence>
<evidence type="ECO:0000256" key="2">
    <source>
        <dbReference type="SAM" id="Phobius"/>
    </source>
</evidence>
<name>A0A7E4W2Q2_PANRE</name>
<feature type="transmembrane region" description="Helical" evidence="2">
    <location>
        <begin position="6"/>
        <end position="27"/>
    </location>
</feature>
<evidence type="ECO:0000313" key="4">
    <source>
        <dbReference type="WBParaSite" id="Pan_g5430.t1"/>
    </source>
</evidence>